<proteinExistence type="predicted"/>
<reference evidence="2 3" key="1">
    <citation type="submission" date="2023-09" db="EMBL/GenBank/DDBJ databases">
        <title>Multi-omics analysis of a traditional fermented food reveals byproduct-associated fungal strains for waste-to-food upcycling.</title>
        <authorList>
            <consortium name="Lawrence Berkeley National Laboratory"/>
            <person name="Rekdal V.M."/>
            <person name="Villalobos-Escobedo J.M."/>
            <person name="Rodriguez-Valeron N."/>
            <person name="Garcia M.O."/>
            <person name="Vasquez D.P."/>
            <person name="Damayanti I."/>
            <person name="Sorensen P.M."/>
            <person name="Baidoo E.E."/>
            <person name="De Carvalho A.C."/>
            <person name="Riley R."/>
            <person name="Lipzen A."/>
            <person name="He G."/>
            <person name="Yan M."/>
            <person name="Haridas S."/>
            <person name="Daum C."/>
            <person name="Yoshinaga Y."/>
            <person name="Ng V."/>
            <person name="Grigoriev I.V."/>
            <person name="Munk R."/>
            <person name="Nuraida L."/>
            <person name="Wijaya C.H."/>
            <person name="Morales P.-C."/>
            <person name="Keasling J.D."/>
        </authorList>
    </citation>
    <scope>NUCLEOTIDE SEQUENCE [LARGE SCALE GENOMIC DNA]</scope>
    <source>
        <strain evidence="2 3">FGSC 2613</strain>
    </source>
</reference>
<evidence type="ECO:0000313" key="2">
    <source>
        <dbReference type="EMBL" id="KAL0470090.1"/>
    </source>
</evidence>
<name>A0ABR3DBN2_NEUIN</name>
<organism evidence="2 3">
    <name type="scientific">Neurospora intermedia</name>
    <dbReference type="NCBI Taxonomy" id="5142"/>
    <lineage>
        <taxon>Eukaryota</taxon>
        <taxon>Fungi</taxon>
        <taxon>Dikarya</taxon>
        <taxon>Ascomycota</taxon>
        <taxon>Pezizomycotina</taxon>
        <taxon>Sordariomycetes</taxon>
        <taxon>Sordariomycetidae</taxon>
        <taxon>Sordariales</taxon>
        <taxon>Sordariaceae</taxon>
        <taxon>Neurospora</taxon>
    </lineage>
</organism>
<evidence type="ECO:0000256" key="1">
    <source>
        <dbReference type="SAM" id="MobiDB-lite"/>
    </source>
</evidence>
<gene>
    <name evidence="2" type="ORF">QR685DRAFT_440563</name>
</gene>
<evidence type="ECO:0000313" key="3">
    <source>
        <dbReference type="Proteomes" id="UP001451303"/>
    </source>
</evidence>
<accession>A0ABR3DBN2</accession>
<sequence length="79" mass="8699">EEHSKAPSKAEVLKEKRRNKDPGMGSSIDSVAEETVNKRTMTLRGTSSPFGFHNRVRGIGASDMFQGIAGVLRKRRSVL</sequence>
<keyword evidence="3" id="KW-1185">Reference proteome</keyword>
<dbReference type="Proteomes" id="UP001451303">
    <property type="component" value="Unassembled WGS sequence"/>
</dbReference>
<feature type="compositionally biased region" description="Polar residues" evidence="1">
    <location>
        <begin position="38"/>
        <end position="49"/>
    </location>
</feature>
<dbReference type="EMBL" id="JAVLET010000004">
    <property type="protein sequence ID" value="KAL0470090.1"/>
    <property type="molecule type" value="Genomic_DNA"/>
</dbReference>
<protein>
    <submittedName>
        <fullName evidence="2">Uncharacterized protein</fullName>
    </submittedName>
</protein>
<feature type="non-terminal residue" evidence="2">
    <location>
        <position position="1"/>
    </location>
</feature>
<comment type="caution">
    <text evidence="2">The sequence shown here is derived from an EMBL/GenBank/DDBJ whole genome shotgun (WGS) entry which is preliminary data.</text>
</comment>
<feature type="region of interest" description="Disordered" evidence="1">
    <location>
        <begin position="1"/>
        <end position="51"/>
    </location>
</feature>
<feature type="compositionally biased region" description="Basic and acidic residues" evidence="1">
    <location>
        <begin position="11"/>
        <end position="21"/>
    </location>
</feature>